<organism evidence="2 3">
    <name type="scientific">Acidithiobacillus ferridurans</name>
    <dbReference type="NCBI Taxonomy" id="1232575"/>
    <lineage>
        <taxon>Bacteria</taxon>
        <taxon>Pseudomonadati</taxon>
        <taxon>Pseudomonadota</taxon>
        <taxon>Acidithiobacillia</taxon>
        <taxon>Acidithiobacillales</taxon>
        <taxon>Acidithiobacillaceae</taxon>
        <taxon>Acidithiobacillus</taxon>
    </lineage>
</organism>
<keyword evidence="3" id="KW-1185">Reference proteome</keyword>
<reference evidence="2 3" key="1">
    <citation type="journal article" date="2018" name="Microbiol. Resour. Announc.">
        <title>Complete Genome Sequence of Acidithiobacillus ferridurans JCM 18981.</title>
        <authorList>
            <person name="Miyauchi T."/>
            <person name="Kouzuma A."/>
            <person name="Abe T."/>
            <person name="Watanabe K."/>
        </authorList>
    </citation>
    <scope>NUCLEOTIDE SEQUENCE [LARGE SCALE GENOMIC DNA]</scope>
    <source>
        <strain evidence="3">ATCC 33020 / DSM 29468 / JCM 18981 / 11Fe</strain>
    </source>
</reference>
<feature type="transmembrane region" description="Helical" evidence="1">
    <location>
        <begin position="20"/>
        <end position="40"/>
    </location>
</feature>
<keyword evidence="1" id="KW-1133">Transmembrane helix</keyword>
<evidence type="ECO:0000313" key="2">
    <source>
        <dbReference type="EMBL" id="BBF65252.1"/>
    </source>
</evidence>
<dbReference type="KEGG" id="afj:AFERRID_14700"/>
<keyword evidence="1" id="KW-0472">Membrane</keyword>
<keyword evidence="1" id="KW-0812">Transmembrane</keyword>
<name>A0A2Z6IIA2_ACIFI</name>
<dbReference type="AlphaFoldDB" id="A0A2Z6IIA2"/>
<dbReference type="SUPFAM" id="SSF54523">
    <property type="entry name" value="Pili subunits"/>
    <property type="match status" value="1"/>
</dbReference>
<sequence length="155" mass="15676">MSTAALGAKAEDQGVTLIELVIAMVLLGFLAALLIPVVWYGRFGTNPVPTAQATAIAQGTLETAMTASYAQPFSNCNCTNSCNTAYSQNDDDVVVACSASTLSGATAEYLTVRVTGPSGADITLGAWRTKYNFGSATIPGNGNGNGNGNGTQAGG</sequence>
<evidence type="ECO:0000313" key="3">
    <source>
        <dbReference type="Proteomes" id="UP000280188"/>
    </source>
</evidence>
<protein>
    <submittedName>
        <fullName evidence="2">Uncharacterized protein</fullName>
    </submittedName>
</protein>
<accession>A0A2Z6IIA2</accession>
<dbReference type="InterPro" id="IPR045584">
    <property type="entry name" value="Pilin-like"/>
</dbReference>
<dbReference type="InterPro" id="IPR012902">
    <property type="entry name" value="N_methyl_site"/>
</dbReference>
<dbReference type="Pfam" id="PF07963">
    <property type="entry name" value="N_methyl"/>
    <property type="match status" value="1"/>
</dbReference>
<dbReference type="EMBL" id="AP018795">
    <property type="protein sequence ID" value="BBF65252.1"/>
    <property type="molecule type" value="Genomic_DNA"/>
</dbReference>
<dbReference type="RefSeq" id="WP_126604718.1">
    <property type="nucleotide sequence ID" value="NZ_AP018795.1"/>
</dbReference>
<dbReference type="Proteomes" id="UP000280188">
    <property type="component" value="Chromosome"/>
</dbReference>
<evidence type="ECO:0000256" key="1">
    <source>
        <dbReference type="SAM" id="Phobius"/>
    </source>
</evidence>
<dbReference type="Gene3D" id="3.30.700.10">
    <property type="entry name" value="Glycoprotein, Type 4 Pilin"/>
    <property type="match status" value="1"/>
</dbReference>
<dbReference type="PROSITE" id="PS00409">
    <property type="entry name" value="PROKAR_NTER_METHYL"/>
    <property type="match status" value="1"/>
</dbReference>
<gene>
    <name evidence="2" type="ORF">AFERRID_14700</name>
</gene>
<dbReference type="NCBIfam" id="TIGR02532">
    <property type="entry name" value="IV_pilin_GFxxxE"/>
    <property type="match status" value="1"/>
</dbReference>
<proteinExistence type="predicted"/>